<dbReference type="STRING" id="299255.SAMN02745129_3832"/>
<dbReference type="Gene3D" id="1.20.1090.10">
    <property type="entry name" value="Dehydroquinate synthase-like - alpha domain"/>
    <property type="match status" value="1"/>
</dbReference>
<feature type="domain" description="3-dehydroquinate synthase C-terminal" evidence="7">
    <location>
        <begin position="209"/>
        <end position="334"/>
    </location>
</feature>
<keyword evidence="9" id="KW-1185">Reference proteome</keyword>
<evidence type="ECO:0000256" key="5">
    <source>
        <dbReference type="ARBA" id="ARBA00023239"/>
    </source>
</evidence>
<dbReference type="GO" id="GO:0003856">
    <property type="term" value="F:3-dehydroquinate synthase activity"/>
    <property type="evidence" value="ECO:0007669"/>
    <property type="project" value="TreeGrafter"/>
</dbReference>
<evidence type="ECO:0000256" key="3">
    <source>
        <dbReference type="ARBA" id="ARBA00023027"/>
    </source>
</evidence>
<reference evidence="8 9" key="1">
    <citation type="submission" date="2016-11" db="EMBL/GenBank/DDBJ databases">
        <authorList>
            <person name="Jaros S."/>
            <person name="Januszkiewicz K."/>
            <person name="Wedrychowicz H."/>
        </authorList>
    </citation>
    <scope>NUCLEOTIDE SEQUENCE [LARGE SCALE GENOMIC DNA]</scope>
    <source>
        <strain evidence="8 9">DSM 16917</strain>
    </source>
</reference>
<dbReference type="Proteomes" id="UP000184268">
    <property type="component" value="Unassembled WGS sequence"/>
</dbReference>
<organism evidence="8 9">
    <name type="scientific">Ferrimonas marina</name>
    <dbReference type="NCBI Taxonomy" id="299255"/>
    <lineage>
        <taxon>Bacteria</taxon>
        <taxon>Pseudomonadati</taxon>
        <taxon>Pseudomonadota</taxon>
        <taxon>Gammaproteobacteria</taxon>
        <taxon>Alteromonadales</taxon>
        <taxon>Ferrimonadaceae</taxon>
        <taxon>Ferrimonas</taxon>
    </lineage>
</organism>
<gene>
    <name evidence="8" type="ORF">SAMN02745129_3832</name>
</gene>
<dbReference type="InterPro" id="IPR050071">
    <property type="entry name" value="Dehydroquinate_synthase"/>
</dbReference>
<keyword evidence="5" id="KW-0456">Lyase</keyword>
<evidence type="ECO:0000259" key="7">
    <source>
        <dbReference type="Pfam" id="PF24621"/>
    </source>
</evidence>
<dbReference type="GO" id="GO:0009073">
    <property type="term" value="P:aromatic amino acid family biosynthetic process"/>
    <property type="evidence" value="ECO:0007669"/>
    <property type="project" value="UniProtKB-KW"/>
</dbReference>
<evidence type="ECO:0000313" key="8">
    <source>
        <dbReference type="EMBL" id="SHI05129.1"/>
    </source>
</evidence>
<sequence>MEQHRILSAAQGSAATQDHCIQVQFDYRLSFTRHALAVCNPVLLNAIRRREPQRQHGVLAFVDEELARHQPQLMPQLQDYVGTHRQHLRWLAPPQTLPGGESGKTEAMVGYLHQQLNQAGADRHSVVLAIGGGAVLDTVGYAAATFHRGLRIVRLPSTVLAQNDAGIGVKNGVNAFGQKNLLGCFAPPFAVINDCDLLRTLSPRDWRAGMAEAVKVACIRDSHFFDWIEQHSSELLDRNHPAMQTLIQRCAELHLAQIRDGGDPFELGSARPLDYGHWSAHQLELQSNHRLRHGEAVAIGMALDALYAHTIGLLESDACQRLLQLLQRLGFTLNDPVLGQCDEQGQPALLAGLEAFRQHLGGQLCVTLLPRLGEGVEVNEMDLDALRQALQQLQGLD</sequence>
<keyword evidence="2" id="KW-0028">Amino-acid biosynthesis</keyword>
<dbReference type="GO" id="GO:0008652">
    <property type="term" value="P:amino acid biosynthetic process"/>
    <property type="evidence" value="ECO:0007669"/>
    <property type="project" value="UniProtKB-KW"/>
</dbReference>
<dbReference type="Pfam" id="PF01761">
    <property type="entry name" value="DHQ_synthase"/>
    <property type="match status" value="1"/>
</dbReference>
<dbReference type="NCBIfam" id="NF004852">
    <property type="entry name" value="PRK06203.1"/>
    <property type="match status" value="1"/>
</dbReference>
<dbReference type="AlphaFoldDB" id="A0A1M5XZL2"/>
<proteinExistence type="predicted"/>
<keyword evidence="4" id="KW-0057">Aromatic amino acid biosynthesis</keyword>
<keyword evidence="3" id="KW-0520">NAD</keyword>
<evidence type="ECO:0000256" key="2">
    <source>
        <dbReference type="ARBA" id="ARBA00022605"/>
    </source>
</evidence>
<protein>
    <submittedName>
        <fullName evidence="8">3-dehydroquinate synthase</fullName>
    </submittedName>
</protein>
<dbReference type="SUPFAM" id="SSF56796">
    <property type="entry name" value="Dehydroquinate synthase-like"/>
    <property type="match status" value="1"/>
</dbReference>
<dbReference type="Pfam" id="PF24621">
    <property type="entry name" value="DHQS_C"/>
    <property type="match status" value="1"/>
</dbReference>
<dbReference type="InterPro" id="IPR030960">
    <property type="entry name" value="DHQS/DOIS_N"/>
</dbReference>
<dbReference type="RefSeq" id="WP_067662592.1">
    <property type="nucleotide sequence ID" value="NZ_FQXG01000006.1"/>
</dbReference>
<feature type="domain" description="3-dehydroquinate synthase N-terminal" evidence="6">
    <location>
        <begin position="96"/>
        <end position="207"/>
    </location>
</feature>
<evidence type="ECO:0000313" key="9">
    <source>
        <dbReference type="Proteomes" id="UP000184268"/>
    </source>
</evidence>
<accession>A0A1M5XZL2</accession>
<dbReference type="EMBL" id="FQXG01000006">
    <property type="protein sequence ID" value="SHI05129.1"/>
    <property type="molecule type" value="Genomic_DNA"/>
</dbReference>
<evidence type="ECO:0000259" key="6">
    <source>
        <dbReference type="Pfam" id="PF01761"/>
    </source>
</evidence>
<evidence type="ECO:0000256" key="4">
    <source>
        <dbReference type="ARBA" id="ARBA00023141"/>
    </source>
</evidence>
<evidence type="ECO:0000256" key="1">
    <source>
        <dbReference type="ARBA" id="ARBA00001911"/>
    </source>
</evidence>
<name>A0A1M5XZL2_9GAMM</name>
<dbReference type="PANTHER" id="PTHR43622">
    <property type="entry name" value="3-DEHYDROQUINATE SYNTHASE"/>
    <property type="match status" value="1"/>
</dbReference>
<dbReference type="CDD" id="cd08198">
    <property type="entry name" value="DHQS-like"/>
    <property type="match status" value="1"/>
</dbReference>
<comment type="cofactor">
    <cofactor evidence="1">
        <name>NAD(+)</name>
        <dbReference type="ChEBI" id="CHEBI:57540"/>
    </cofactor>
</comment>
<dbReference type="Gene3D" id="3.40.50.1970">
    <property type="match status" value="1"/>
</dbReference>
<dbReference type="PANTHER" id="PTHR43622:SF7">
    <property type="entry name" value="3-DEHYDROQUINATE SYNTHASE, CHLOROPLASTIC"/>
    <property type="match status" value="1"/>
</dbReference>
<dbReference type="InterPro" id="IPR056179">
    <property type="entry name" value="DHQS_C"/>
</dbReference>